<comment type="caution">
    <text evidence="5">The sequence shown here is derived from an EMBL/GenBank/DDBJ whole genome shotgun (WGS) entry which is preliminary data.</text>
</comment>
<dbReference type="EMBL" id="BOPL01000013">
    <property type="protein sequence ID" value="GIK07346.1"/>
    <property type="molecule type" value="Genomic_DNA"/>
</dbReference>
<evidence type="ECO:0000313" key="6">
    <source>
        <dbReference type="Proteomes" id="UP000710440"/>
    </source>
</evidence>
<feature type="signal peptide" evidence="3">
    <location>
        <begin position="1"/>
        <end position="20"/>
    </location>
</feature>
<evidence type="ECO:0000256" key="3">
    <source>
        <dbReference type="SAM" id="SignalP"/>
    </source>
</evidence>
<feature type="compositionally biased region" description="Pro residues" evidence="2">
    <location>
        <begin position="114"/>
        <end position="133"/>
    </location>
</feature>
<dbReference type="OrthoDB" id="5589325at2759"/>
<keyword evidence="1 3" id="KW-0732">Signal</keyword>
<dbReference type="PANTHER" id="PTHR40633">
    <property type="entry name" value="MATRIX PROTEIN, PUTATIVE (AFU_ORTHOLOGUE AFUA_8G05410)-RELATED"/>
    <property type="match status" value="1"/>
</dbReference>
<reference evidence="5 6" key="1">
    <citation type="submission" date="2021-02" db="EMBL/GenBank/DDBJ databases">
        <title>Pan-genome distribution and transcriptional activeness of fungal secondary metabolism genes in Aspergillus section Fumigati.</title>
        <authorList>
            <person name="Takahashi H."/>
            <person name="Umemura M."/>
            <person name="Ninomiya A."/>
            <person name="Kusuya Y."/>
            <person name="Urayama S."/>
            <person name="Shimizu M."/>
            <person name="Watanabe A."/>
            <person name="Kamei K."/>
            <person name="Yaguchi T."/>
            <person name="Hagiwara D."/>
        </authorList>
    </citation>
    <scope>NUCLEOTIDE SEQUENCE [LARGE SCALE GENOMIC DNA]</scope>
    <source>
        <strain evidence="5 6">IFM 47045</strain>
    </source>
</reference>
<keyword evidence="6" id="KW-1185">Reference proteome</keyword>
<evidence type="ECO:0000256" key="2">
    <source>
        <dbReference type="SAM" id="MobiDB-lite"/>
    </source>
</evidence>
<evidence type="ECO:0000259" key="4">
    <source>
        <dbReference type="Pfam" id="PF10342"/>
    </source>
</evidence>
<dbReference type="GeneID" id="66930990"/>
<dbReference type="Pfam" id="PF10342">
    <property type="entry name" value="Kre9_KNH"/>
    <property type="match status" value="1"/>
</dbReference>
<feature type="chain" id="PRO_5040232523" description="Yeast cell wall synthesis Kre9/Knh1-like N-terminal domain-containing protein" evidence="3">
    <location>
        <begin position="21"/>
        <end position="230"/>
    </location>
</feature>
<feature type="region of interest" description="Disordered" evidence="2">
    <location>
        <begin position="104"/>
        <end position="168"/>
    </location>
</feature>
<dbReference type="InterPro" id="IPR052982">
    <property type="entry name" value="SRP1/TIP1-like"/>
</dbReference>
<dbReference type="PANTHER" id="PTHR40633:SF6">
    <property type="entry name" value="MATRIX PROTEIN, PUTATIVE (AFU_ORTHOLOGUE AFUA_8G05410)-RELATED"/>
    <property type="match status" value="1"/>
</dbReference>
<evidence type="ECO:0000313" key="5">
    <source>
        <dbReference type="EMBL" id="GIK07346.1"/>
    </source>
</evidence>
<proteinExistence type="predicted"/>
<dbReference type="InterPro" id="IPR018466">
    <property type="entry name" value="Kre9/Knh1-like_N"/>
</dbReference>
<dbReference type="Proteomes" id="UP000710440">
    <property type="component" value="Unassembled WGS sequence"/>
</dbReference>
<name>A0A9P3FAU3_ASPVI</name>
<dbReference type="AlphaFoldDB" id="A0A9P3FAU3"/>
<feature type="domain" description="Yeast cell wall synthesis Kre9/Knh1-like N-terminal" evidence="4">
    <location>
        <begin position="33"/>
        <end position="104"/>
    </location>
</feature>
<evidence type="ECO:0000256" key="1">
    <source>
        <dbReference type="ARBA" id="ARBA00022729"/>
    </source>
</evidence>
<accession>A0A9P3FAU3</accession>
<sequence length="230" mass="24575">MFWSRTFLATWACLAELGAAQMLAFTTWPTHIYQGKPATVTWLGAPDVPATIYLRKGDANNLDHVQVLTTDAKGGSFTFVPDDSLPDGSDYALEIQQGAEENYSGLMTLGNPGSKPPSPPSPQSPQSPQSPPKPTEDVKPQNISTPTPQDDASPHHGTDTSPDDNWETEVAKGNNAQFTDVEDMSKGSNSNFTHGKSAMAAKLATSGASIENVYLGWVLATACVLFYVAE</sequence>
<dbReference type="RefSeq" id="XP_043130532.1">
    <property type="nucleotide sequence ID" value="XM_043274597.1"/>
</dbReference>
<protein>
    <recommendedName>
        <fullName evidence="4">Yeast cell wall synthesis Kre9/Knh1-like N-terminal domain-containing protein</fullName>
    </recommendedName>
</protein>
<organism evidence="5 6">
    <name type="scientific">Aspergillus viridinutans</name>
    <dbReference type="NCBI Taxonomy" id="75553"/>
    <lineage>
        <taxon>Eukaryota</taxon>
        <taxon>Fungi</taxon>
        <taxon>Dikarya</taxon>
        <taxon>Ascomycota</taxon>
        <taxon>Pezizomycotina</taxon>
        <taxon>Eurotiomycetes</taxon>
        <taxon>Eurotiomycetidae</taxon>
        <taxon>Eurotiales</taxon>
        <taxon>Aspergillaceae</taxon>
        <taxon>Aspergillus</taxon>
        <taxon>Aspergillus subgen. Fumigati</taxon>
    </lineage>
</organism>
<gene>
    <name evidence="5" type="ORF">Aspvir_003008</name>
</gene>
<feature type="compositionally biased region" description="Polar residues" evidence="2">
    <location>
        <begin position="141"/>
        <end position="150"/>
    </location>
</feature>